<protein>
    <submittedName>
        <fullName evidence="1">Uncharacterized protein</fullName>
    </submittedName>
</protein>
<accession>A0A3B0M6B6</accession>
<dbReference type="AlphaFoldDB" id="A0A3B0M6B6"/>
<sequence length="43" mass="4750" precursor="true">MYLSKNNNHKLNLLALTISFSGNIFASELSLINNNSVSLKQPT</sequence>
<name>A0A3B0M6B6_9GAMM</name>
<reference evidence="1" key="1">
    <citation type="submission" date="2018-04" db="EMBL/GenBank/DDBJ databases">
        <authorList>
            <person name="Go L.Y."/>
            <person name="Mitchell J.A."/>
        </authorList>
    </citation>
    <scope>NUCLEOTIDE SEQUENCE</scope>
    <source>
        <strain evidence="1">ARTV</strain>
    </source>
</reference>
<proteinExistence type="predicted"/>
<organism evidence="1">
    <name type="scientific">Arsenophonus endosymbiont of Trialeurodes vaporariorum</name>
    <dbReference type="NCBI Taxonomy" id="235567"/>
    <lineage>
        <taxon>Bacteria</taxon>
        <taxon>Pseudomonadati</taxon>
        <taxon>Pseudomonadota</taxon>
        <taxon>Gammaproteobacteria</taxon>
        <taxon>Enterobacterales</taxon>
        <taxon>Morganellaceae</taxon>
        <taxon>Arsenophonus</taxon>
    </lineage>
</organism>
<evidence type="ECO:0000313" key="1">
    <source>
        <dbReference type="EMBL" id="SSW95688.1"/>
    </source>
</evidence>
<gene>
    <name evidence="1" type="ORF">ARTV_1713</name>
</gene>
<dbReference type="EMBL" id="UFQR01000006">
    <property type="protein sequence ID" value="SSW95688.1"/>
    <property type="molecule type" value="Genomic_DNA"/>
</dbReference>